<accession>A0ABY7V8R3</accession>
<dbReference type="Proteomes" id="UP001215231">
    <property type="component" value="Chromosome"/>
</dbReference>
<evidence type="ECO:0000313" key="2">
    <source>
        <dbReference type="Proteomes" id="UP001215231"/>
    </source>
</evidence>
<proteinExistence type="predicted"/>
<dbReference type="InterPro" id="IPR009057">
    <property type="entry name" value="Homeodomain-like_sf"/>
</dbReference>
<sequence length="200" mass="22658">MLSQHVEAQEIVDKAIELAQASSWENFSLLELASSLHCDLCQIKSHFRSKDDIAEALFNRADDAMLTTASTGNFLSGDAGLVSAIMCWFENLAPNKNLVREILAYKLEPGHFHLQAHGITRISRTVQWLLHVSGRSYTGVNRVIDEIAVTQTYLASFCFFLFDSSEHHQATRTLLTRLITRVSRTESFITRLSRRTSRQK</sequence>
<organism evidence="1 2">
    <name type="scientific">Thalassomonas haliotis</name>
    <dbReference type="NCBI Taxonomy" id="485448"/>
    <lineage>
        <taxon>Bacteria</taxon>
        <taxon>Pseudomonadati</taxon>
        <taxon>Pseudomonadota</taxon>
        <taxon>Gammaproteobacteria</taxon>
        <taxon>Alteromonadales</taxon>
        <taxon>Colwelliaceae</taxon>
        <taxon>Thalassomonas</taxon>
    </lineage>
</organism>
<dbReference type="RefSeq" id="WP_274049964.1">
    <property type="nucleotide sequence ID" value="NZ_CP059693.1"/>
</dbReference>
<name>A0ABY7V8R3_9GAMM</name>
<dbReference type="Gene3D" id="1.10.357.10">
    <property type="entry name" value="Tetracycline Repressor, domain 2"/>
    <property type="match status" value="1"/>
</dbReference>
<gene>
    <name evidence="1" type="ORF">H3N35_16805</name>
</gene>
<protein>
    <submittedName>
        <fullName evidence="1">TetR/AcrR family transcriptional regulator</fullName>
    </submittedName>
</protein>
<keyword evidence="2" id="KW-1185">Reference proteome</keyword>
<dbReference type="SUPFAM" id="SSF46689">
    <property type="entry name" value="Homeodomain-like"/>
    <property type="match status" value="1"/>
</dbReference>
<reference evidence="1 2" key="1">
    <citation type="journal article" date="2022" name="Mar. Drugs">
        <title>Bioassay-Guided Fractionation Leads to the Detection of Cholic Acid Generated by the Rare Thalassomonas sp.</title>
        <authorList>
            <person name="Pheiffer F."/>
            <person name="Schneider Y.K."/>
            <person name="Hansen E.H."/>
            <person name="Andersen J.H."/>
            <person name="Isaksson J."/>
            <person name="Busche T."/>
            <person name="R C."/>
            <person name="Kalinowski J."/>
            <person name="Zyl L.V."/>
            <person name="Trindade M."/>
        </authorList>
    </citation>
    <scope>NUCLEOTIDE SEQUENCE [LARGE SCALE GENOMIC DNA]</scope>
    <source>
        <strain evidence="1 2">A5K-61T</strain>
    </source>
</reference>
<evidence type="ECO:0000313" key="1">
    <source>
        <dbReference type="EMBL" id="WDE09956.1"/>
    </source>
</evidence>
<dbReference type="EMBL" id="CP059693">
    <property type="protein sequence ID" value="WDE09956.1"/>
    <property type="molecule type" value="Genomic_DNA"/>
</dbReference>